<evidence type="ECO:0000256" key="1">
    <source>
        <dbReference type="ARBA" id="ARBA00022441"/>
    </source>
</evidence>
<evidence type="ECO:0000256" key="3">
    <source>
        <dbReference type="ARBA" id="ARBA00023203"/>
    </source>
</evidence>
<reference evidence="5 6" key="1">
    <citation type="journal article" date="2018" name="Gigascience">
        <title>Genomes of trombidid mites reveal novel predicted allergens and laterally-transferred genes associated with secondary metabolism.</title>
        <authorList>
            <person name="Dong X."/>
            <person name="Chaisiri K."/>
            <person name="Xia D."/>
            <person name="Armstrong S.D."/>
            <person name="Fang Y."/>
            <person name="Donnelly M.J."/>
            <person name="Kadowaki T."/>
            <person name="McGarry J.W."/>
            <person name="Darby A.C."/>
            <person name="Makepeace B.L."/>
        </authorList>
    </citation>
    <scope>NUCLEOTIDE SEQUENCE [LARGE SCALE GENOMIC DNA]</scope>
    <source>
        <strain evidence="5">UoL-UT</strain>
    </source>
</reference>
<dbReference type="STRING" id="299467.A0A443S9G4"/>
<dbReference type="InterPro" id="IPR011333">
    <property type="entry name" value="SKP1/BTB/POZ_sf"/>
</dbReference>
<feature type="domain" description="BTB" evidence="4">
    <location>
        <begin position="43"/>
        <end position="111"/>
    </location>
</feature>
<dbReference type="PROSITE" id="PS50097">
    <property type="entry name" value="BTB"/>
    <property type="match status" value="1"/>
</dbReference>
<gene>
    <name evidence="5" type="ORF">B4U80_09304</name>
</gene>
<dbReference type="InterPro" id="IPR011705">
    <property type="entry name" value="BACK"/>
</dbReference>
<comment type="caution">
    <text evidence="5">The sequence shown here is derived from an EMBL/GenBank/DDBJ whole genome shotgun (WGS) entry which is preliminary data.</text>
</comment>
<dbReference type="PANTHER" id="PTHR24412:SF497">
    <property type="entry name" value="KELCH-LIKE PROTEIN 18"/>
    <property type="match status" value="1"/>
</dbReference>
<evidence type="ECO:0000313" key="6">
    <source>
        <dbReference type="Proteomes" id="UP000288716"/>
    </source>
</evidence>
<dbReference type="EMBL" id="NCKV01005483">
    <property type="protein sequence ID" value="RWS24045.1"/>
    <property type="molecule type" value="Genomic_DNA"/>
</dbReference>
<dbReference type="FunFam" id="1.25.40.420:FF:000001">
    <property type="entry name" value="Kelch-like family member 12"/>
    <property type="match status" value="1"/>
</dbReference>
<protein>
    <submittedName>
        <fullName evidence="5">Kelch-like protein 18</fullName>
    </submittedName>
</protein>
<dbReference type="Gene3D" id="1.25.40.420">
    <property type="match status" value="1"/>
</dbReference>
<dbReference type="Proteomes" id="UP000288716">
    <property type="component" value="Unassembled WGS sequence"/>
</dbReference>
<sequence length="296" mass="33832">MEDEESVCGDSSSGDDCFVFTQEDLPTISFPVFDELRKAEKLVDIRLKVGDKEFSAHRVVLASTIPYFHAMFTHDMLESSKAVIEIQESIEGYAFESLIDYAYSGQLRITSLSVQSLMVAASFLQLQRVCEACCEFLKNRLHVSNVLGVQAFADTLGCISLVESAKKFVQKQFEEVAKSEEFLSLNFNEITEIISKDELNVSAEEKVFEAVMTWVKKDEQNRKEYLPNLLTHVRLPLLTPQYLTDYVATEQLIRNSHSCRDLLDEAKDYHLMPERRHLLQSFRTRPRCCSDLSGLI</sequence>
<evidence type="ECO:0000259" key="4">
    <source>
        <dbReference type="PROSITE" id="PS50097"/>
    </source>
</evidence>
<keyword evidence="2" id="KW-0677">Repeat</keyword>
<feature type="non-terminal residue" evidence="5">
    <location>
        <position position="296"/>
    </location>
</feature>
<dbReference type="AlphaFoldDB" id="A0A443S9G4"/>
<keyword evidence="1" id="KW-0880">Kelch repeat</keyword>
<dbReference type="Gene3D" id="3.30.710.10">
    <property type="entry name" value="Potassium Channel Kv1.1, Chain A"/>
    <property type="match status" value="1"/>
</dbReference>
<dbReference type="OrthoDB" id="45365at2759"/>
<accession>A0A443S9G4</accession>
<evidence type="ECO:0000313" key="5">
    <source>
        <dbReference type="EMBL" id="RWS24045.1"/>
    </source>
</evidence>
<dbReference type="SUPFAM" id="SSF54695">
    <property type="entry name" value="POZ domain"/>
    <property type="match status" value="1"/>
</dbReference>
<keyword evidence="6" id="KW-1185">Reference proteome</keyword>
<dbReference type="SMART" id="SM00875">
    <property type="entry name" value="BACK"/>
    <property type="match status" value="1"/>
</dbReference>
<dbReference type="Pfam" id="PF07707">
    <property type="entry name" value="BACK"/>
    <property type="match status" value="1"/>
</dbReference>
<organism evidence="5 6">
    <name type="scientific">Leptotrombidium deliense</name>
    <dbReference type="NCBI Taxonomy" id="299467"/>
    <lineage>
        <taxon>Eukaryota</taxon>
        <taxon>Metazoa</taxon>
        <taxon>Ecdysozoa</taxon>
        <taxon>Arthropoda</taxon>
        <taxon>Chelicerata</taxon>
        <taxon>Arachnida</taxon>
        <taxon>Acari</taxon>
        <taxon>Acariformes</taxon>
        <taxon>Trombidiformes</taxon>
        <taxon>Prostigmata</taxon>
        <taxon>Anystina</taxon>
        <taxon>Parasitengona</taxon>
        <taxon>Trombiculoidea</taxon>
        <taxon>Trombiculidae</taxon>
        <taxon>Leptotrombidium</taxon>
    </lineage>
</organism>
<dbReference type="VEuPathDB" id="VectorBase:LDEU007996"/>
<dbReference type="Pfam" id="PF00651">
    <property type="entry name" value="BTB"/>
    <property type="match status" value="1"/>
</dbReference>
<evidence type="ECO:0000256" key="2">
    <source>
        <dbReference type="ARBA" id="ARBA00022737"/>
    </source>
</evidence>
<name>A0A443S9G4_9ACAR</name>
<keyword evidence="3" id="KW-0009">Actin-binding</keyword>
<dbReference type="PANTHER" id="PTHR24412">
    <property type="entry name" value="KELCH PROTEIN"/>
    <property type="match status" value="1"/>
</dbReference>
<dbReference type="InterPro" id="IPR000210">
    <property type="entry name" value="BTB/POZ_dom"/>
</dbReference>
<proteinExistence type="predicted"/>
<dbReference type="SMART" id="SM00225">
    <property type="entry name" value="BTB"/>
    <property type="match status" value="1"/>
</dbReference>